<dbReference type="RefSeq" id="WP_155047167.1">
    <property type="nucleotide sequence ID" value="NZ_CP038893.1"/>
</dbReference>
<dbReference type="Proteomes" id="UP000422232">
    <property type="component" value="Chromosome"/>
</dbReference>
<evidence type="ECO:0000313" key="1">
    <source>
        <dbReference type="EMBL" id="QGO05759.1"/>
    </source>
</evidence>
<protein>
    <submittedName>
        <fullName evidence="1">Uncharacterized protein</fullName>
    </submittedName>
</protein>
<dbReference type="EMBL" id="CP038908">
    <property type="protein sequence ID" value="QGO05759.1"/>
    <property type="molecule type" value="Genomic_DNA"/>
</dbReference>
<keyword evidence="2" id="KW-1185">Reference proteome</keyword>
<accession>A0A9Q6LKS5</accession>
<sequence>MSVRKVSEIVTTPDFISDDPVRRYFETEFAANFLHENLKDIDQEELDDLIQQNLSYLKDKEEFDLITQEFLNNFSKQARLAIHQTLNGTPPAADAPASIKKYSDAISKIKLGTGYYKNFSLEERIKIEQLINLSFLSVKAAIYHHKILPIKIYEKGLYTPNNRGIIKKPDQKKVTSQNMGLIKSYHPLARDDIYLNDMPTQFTRATESSRFNPESLWVKMNFSKLVHPFSNSISGTMLSQLRMLKSLHNKRKFKFQKTNCIKYLHTLASAMLFNSGGHSYYEFLHPLTLDDVKIAFEPITSDIADYNIVNIIDSSGINRTVLGNTLDYFYKIELKNKLHSELAISSFNRVTNQAFKNYGFNLKQLEKTQLLQPENIQRVLDTPHLFLQNFKQLKDTQLFHHKNIQEVLNNPSQYADREHQILATIISNFCNRAGNPMHQLDSIKLSKLQNLYMDNTKKFTIDAIRNITNQRTYRETQGCTVKMFFANLGQTTSSNELDKLIKGHR</sequence>
<evidence type="ECO:0000313" key="2">
    <source>
        <dbReference type="Proteomes" id="UP000422232"/>
    </source>
</evidence>
<proteinExistence type="predicted"/>
<dbReference type="AlphaFoldDB" id="A0A9Q6LKS5"/>
<gene>
    <name evidence="1" type="ORF">Psal009_01655</name>
</gene>
<reference evidence="1 2" key="1">
    <citation type="submission" date="2019-04" db="EMBL/GenBank/DDBJ databases">
        <title>Complete genome sequencing of Piscirickettsia salmonis strain Psal-009.</title>
        <authorList>
            <person name="Schober I."/>
            <person name="Bunk B."/>
            <person name="Sproer C."/>
            <person name="Carril G.P."/>
            <person name="Riedel T."/>
            <person name="Flores-Herrera P.A."/>
            <person name="Nourdin-Galindo G."/>
            <person name="Marshall S.H."/>
            <person name="Overmann J."/>
        </authorList>
    </citation>
    <scope>NUCLEOTIDE SEQUENCE [LARGE SCALE GENOMIC DNA]</scope>
    <source>
        <strain evidence="1 2">Psal-009</strain>
    </source>
</reference>
<name>A0A9Q6LKS5_PISSA</name>
<organism evidence="1 2">
    <name type="scientific">Piscirickettsia salmonis</name>
    <dbReference type="NCBI Taxonomy" id="1238"/>
    <lineage>
        <taxon>Bacteria</taxon>
        <taxon>Pseudomonadati</taxon>
        <taxon>Pseudomonadota</taxon>
        <taxon>Gammaproteobacteria</taxon>
        <taxon>Thiotrichales</taxon>
        <taxon>Piscirickettsiaceae</taxon>
        <taxon>Piscirickettsia</taxon>
    </lineage>
</organism>